<organism evidence="2 3">
    <name type="scientific">Lederbergia citri</name>
    <dbReference type="NCBI Taxonomy" id="2833580"/>
    <lineage>
        <taxon>Bacteria</taxon>
        <taxon>Bacillati</taxon>
        <taxon>Bacillota</taxon>
        <taxon>Bacilli</taxon>
        <taxon>Bacillales</taxon>
        <taxon>Bacillaceae</taxon>
        <taxon>Lederbergia</taxon>
    </lineage>
</organism>
<accession>A0A942TBW1</accession>
<proteinExistence type="predicted"/>
<sequence length="361" mass="41375">MMQILKVGIIGLGEVAQTIHLPILESLKNKYEINAICDISERLLETMGEKYQVKNRYTDAMELTKQEDLDIVFVLNSDEYHTECVVSAAENKKHVFVEKPMCLTMEDADKIIEARDANGVQVMVGYMRRFAPAFIQGVEEVKKIEKINYARVRDIIGHNHLFIEQSHNVLRFNDIGEEAKADRSARARAMVQTAIGNVPSEIQNAYRLLCGLSSHDLSAMRELIGFPNRVVSATQWNGGSFISSIFEYDGFCTTFETGVDNLRRFDAHLEVFSDAKQIKIQYNTPYIRQLPTTLSIKETIGEELEERTIRPTFKDAYTEELEYLYDVIAKGKTPKTTPEDFKEDLKLFKMIVDELVKTYRD</sequence>
<evidence type="ECO:0000259" key="1">
    <source>
        <dbReference type="Pfam" id="PF01408"/>
    </source>
</evidence>
<dbReference type="InterPro" id="IPR036291">
    <property type="entry name" value="NAD(P)-bd_dom_sf"/>
</dbReference>
<keyword evidence="3" id="KW-1185">Reference proteome</keyword>
<dbReference type="Gene3D" id="3.30.360.10">
    <property type="entry name" value="Dihydrodipicolinate Reductase, domain 2"/>
    <property type="match status" value="1"/>
</dbReference>
<dbReference type="SUPFAM" id="SSF51735">
    <property type="entry name" value="NAD(P)-binding Rossmann-fold domains"/>
    <property type="match status" value="1"/>
</dbReference>
<dbReference type="PANTHER" id="PTHR43377:SF1">
    <property type="entry name" value="BILIVERDIN REDUCTASE A"/>
    <property type="match status" value="1"/>
</dbReference>
<feature type="domain" description="Gfo/Idh/MocA-like oxidoreductase N-terminal" evidence="1">
    <location>
        <begin position="5"/>
        <end position="126"/>
    </location>
</feature>
<reference evidence="2 3" key="1">
    <citation type="submission" date="2021-05" db="EMBL/GenBank/DDBJ databases">
        <title>Novel Bacillus species.</title>
        <authorList>
            <person name="Liu G."/>
        </authorList>
    </citation>
    <scope>NUCLEOTIDE SEQUENCE [LARGE SCALE GENOMIC DNA]</scope>
    <source>
        <strain evidence="3">FJAT-49780</strain>
    </source>
</reference>
<dbReference type="Proteomes" id="UP000681414">
    <property type="component" value="Unassembled WGS sequence"/>
</dbReference>
<name>A0A942TBW1_9BACI</name>
<gene>
    <name evidence="2" type="ORF">KHA97_00855</name>
</gene>
<dbReference type="Pfam" id="PF01408">
    <property type="entry name" value="GFO_IDH_MocA"/>
    <property type="match status" value="1"/>
</dbReference>
<dbReference type="GO" id="GO:0000166">
    <property type="term" value="F:nucleotide binding"/>
    <property type="evidence" value="ECO:0007669"/>
    <property type="project" value="InterPro"/>
</dbReference>
<dbReference type="InterPro" id="IPR000683">
    <property type="entry name" value="Gfo/Idh/MocA-like_OxRdtase_N"/>
</dbReference>
<protein>
    <submittedName>
        <fullName evidence="2">Gfo/Idh/MocA family oxidoreductase</fullName>
    </submittedName>
</protein>
<evidence type="ECO:0000313" key="3">
    <source>
        <dbReference type="Proteomes" id="UP000681414"/>
    </source>
</evidence>
<dbReference type="AlphaFoldDB" id="A0A942TBW1"/>
<evidence type="ECO:0000313" key="2">
    <source>
        <dbReference type="EMBL" id="MBS4193617.1"/>
    </source>
</evidence>
<dbReference type="EMBL" id="JAGYPG010000001">
    <property type="protein sequence ID" value="MBS4193617.1"/>
    <property type="molecule type" value="Genomic_DNA"/>
</dbReference>
<dbReference type="Gene3D" id="3.40.50.720">
    <property type="entry name" value="NAD(P)-binding Rossmann-like Domain"/>
    <property type="match status" value="1"/>
</dbReference>
<dbReference type="PANTHER" id="PTHR43377">
    <property type="entry name" value="BILIVERDIN REDUCTASE A"/>
    <property type="match status" value="1"/>
</dbReference>
<dbReference type="InterPro" id="IPR051450">
    <property type="entry name" value="Gfo/Idh/MocA_Oxidoreductases"/>
</dbReference>
<comment type="caution">
    <text evidence="2">The sequence shown here is derived from an EMBL/GenBank/DDBJ whole genome shotgun (WGS) entry which is preliminary data.</text>
</comment>